<proteinExistence type="predicted"/>
<dbReference type="Proteomes" id="UP000054558">
    <property type="component" value="Unassembled WGS sequence"/>
</dbReference>
<accession>A0A1Y1HT98</accession>
<keyword evidence="2" id="KW-1185">Reference proteome</keyword>
<name>A0A1Y1HT98_KLENI</name>
<dbReference type="AlphaFoldDB" id="A0A1Y1HT98"/>
<dbReference type="EMBL" id="DF237018">
    <property type="protein sequence ID" value="GAQ81052.1"/>
    <property type="molecule type" value="Genomic_DNA"/>
</dbReference>
<gene>
    <name evidence="1" type="ORF">KFL_000690300</name>
</gene>
<sequence>MASHKPLKRPNVRTLLKRKLHIVPSTSAKLFLHYPAAVRRKRKKRKLSGAGLKLESRTSRRSATALVQTPVCTLSNTTTRSFTTANCIAALRLLGYGIF</sequence>
<organism evidence="1 2">
    <name type="scientific">Klebsormidium nitens</name>
    <name type="common">Green alga</name>
    <name type="synonym">Ulothrix nitens</name>
    <dbReference type="NCBI Taxonomy" id="105231"/>
    <lineage>
        <taxon>Eukaryota</taxon>
        <taxon>Viridiplantae</taxon>
        <taxon>Streptophyta</taxon>
        <taxon>Klebsormidiophyceae</taxon>
        <taxon>Klebsormidiales</taxon>
        <taxon>Klebsormidiaceae</taxon>
        <taxon>Klebsormidium</taxon>
    </lineage>
</organism>
<reference evidence="1 2" key="1">
    <citation type="journal article" date="2014" name="Nat. Commun.">
        <title>Klebsormidium flaccidum genome reveals primary factors for plant terrestrial adaptation.</title>
        <authorList>
            <person name="Hori K."/>
            <person name="Maruyama F."/>
            <person name="Fujisawa T."/>
            <person name="Togashi T."/>
            <person name="Yamamoto N."/>
            <person name="Seo M."/>
            <person name="Sato S."/>
            <person name="Yamada T."/>
            <person name="Mori H."/>
            <person name="Tajima N."/>
            <person name="Moriyama T."/>
            <person name="Ikeuchi M."/>
            <person name="Watanabe M."/>
            <person name="Wada H."/>
            <person name="Kobayashi K."/>
            <person name="Saito M."/>
            <person name="Masuda T."/>
            <person name="Sasaki-Sekimoto Y."/>
            <person name="Mashiguchi K."/>
            <person name="Awai K."/>
            <person name="Shimojima M."/>
            <person name="Masuda S."/>
            <person name="Iwai M."/>
            <person name="Nobusawa T."/>
            <person name="Narise T."/>
            <person name="Kondo S."/>
            <person name="Saito H."/>
            <person name="Sato R."/>
            <person name="Murakawa M."/>
            <person name="Ihara Y."/>
            <person name="Oshima-Yamada Y."/>
            <person name="Ohtaka K."/>
            <person name="Satoh M."/>
            <person name="Sonobe K."/>
            <person name="Ishii M."/>
            <person name="Ohtani R."/>
            <person name="Kanamori-Sato M."/>
            <person name="Honoki R."/>
            <person name="Miyazaki D."/>
            <person name="Mochizuki H."/>
            <person name="Umetsu J."/>
            <person name="Higashi K."/>
            <person name="Shibata D."/>
            <person name="Kamiya Y."/>
            <person name="Sato N."/>
            <person name="Nakamura Y."/>
            <person name="Tabata S."/>
            <person name="Ida S."/>
            <person name="Kurokawa K."/>
            <person name="Ohta H."/>
        </authorList>
    </citation>
    <scope>NUCLEOTIDE SEQUENCE [LARGE SCALE GENOMIC DNA]</scope>
    <source>
        <strain evidence="1 2">NIES-2285</strain>
    </source>
</reference>
<evidence type="ECO:0000313" key="2">
    <source>
        <dbReference type="Proteomes" id="UP000054558"/>
    </source>
</evidence>
<evidence type="ECO:0000313" key="1">
    <source>
        <dbReference type="EMBL" id="GAQ81052.1"/>
    </source>
</evidence>
<protein>
    <submittedName>
        <fullName evidence="1">Uncharacterized protein</fullName>
    </submittedName>
</protein>